<dbReference type="GO" id="GO:0006122">
    <property type="term" value="P:mitochondrial electron transport, ubiquinol to cytochrome c"/>
    <property type="evidence" value="ECO:0007669"/>
    <property type="project" value="InterPro"/>
</dbReference>
<organism evidence="1 2">
    <name type="scientific">Paralvinella palmiformis</name>
    <dbReference type="NCBI Taxonomy" id="53620"/>
    <lineage>
        <taxon>Eukaryota</taxon>
        <taxon>Metazoa</taxon>
        <taxon>Spiralia</taxon>
        <taxon>Lophotrochozoa</taxon>
        <taxon>Annelida</taxon>
        <taxon>Polychaeta</taxon>
        <taxon>Sedentaria</taxon>
        <taxon>Canalipalpata</taxon>
        <taxon>Terebellida</taxon>
        <taxon>Terebelliformia</taxon>
        <taxon>Alvinellidae</taxon>
        <taxon>Paralvinella</taxon>
    </lineage>
</organism>
<keyword evidence="2" id="KW-1185">Reference proteome</keyword>
<dbReference type="Pfam" id="PF08997">
    <property type="entry name" value="UCR_6-4kD"/>
    <property type="match status" value="1"/>
</dbReference>
<evidence type="ECO:0000313" key="1">
    <source>
        <dbReference type="EMBL" id="KAK2163865.1"/>
    </source>
</evidence>
<dbReference type="Gene3D" id="1.20.5.220">
    <property type="match status" value="1"/>
</dbReference>
<comment type="caution">
    <text evidence="1">The sequence shown here is derived from an EMBL/GenBank/DDBJ whole genome shotgun (WGS) entry which is preliminary data.</text>
</comment>
<proteinExistence type="predicted"/>
<gene>
    <name evidence="1" type="ORF">LSH36_73g06020</name>
</gene>
<sequence>MVSQLDEHRHDISQVVIVDVGIINNVLSVMNIMSNVELDYRYRRPEEDEVATTTGAYYGCTKGETLSISEADGRVRTPTAVTFSSAYGLAVLYYTDWKAVLQYVPIYGQKYGFEVPH</sequence>
<protein>
    <submittedName>
        <fullName evidence="1">Uncharacterized protein</fullName>
    </submittedName>
</protein>
<dbReference type="InterPro" id="IPR015089">
    <property type="entry name" value="UQCR"/>
</dbReference>
<dbReference type="GO" id="GO:0005739">
    <property type="term" value="C:mitochondrion"/>
    <property type="evidence" value="ECO:0007669"/>
    <property type="project" value="GOC"/>
</dbReference>
<reference evidence="1" key="1">
    <citation type="journal article" date="2023" name="Mol. Biol. Evol.">
        <title>Third-Generation Sequencing Reveals the Adaptive Role of the Epigenome in Three Deep-Sea Polychaetes.</title>
        <authorList>
            <person name="Perez M."/>
            <person name="Aroh O."/>
            <person name="Sun Y."/>
            <person name="Lan Y."/>
            <person name="Juniper S.K."/>
            <person name="Young C.R."/>
            <person name="Angers B."/>
            <person name="Qian P.Y."/>
        </authorList>
    </citation>
    <scope>NUCLEOTIDE SEQUENCE</scope>
    <source>
        <strain evidence="1">P08H-3</strain>
    </source>
</reference>
<dbReference type="AlphaFoldDB" id="A0AAD9K3V4"/>
<accession>A0AAD9K3V4</accession>
<dbReference type="EMBL" id="JAODUP010000073">
    <property type="protein sequence ID" value="KAK2163865.1"/>
    <property type="molecule type" value="Genomic_DNA"/>
</dbReference>
<dbReference type="SUPFAM" id="SSF81518">
    <property type="entry name" value="Subunit XI (6.4 kDa protein) of cytochrome bc1 complex (Ubiquinol-cytochrome c reductase)"/>
    <property type="match status" value="1"/>
</dbReference>
<evidence type="ECO:0000313" key="2">
    <source>
        <dbReference type="Proteomes" id="UP001208570"/>
    </source>
</evidence>
<dbReference type="Proteomes" id="UP001208570">
    <property type="component" value="Unassembled WGS sequence"/>
</dbReference>
<dbReference type="InterPro" id="IPR029027">
    <property type="entry name" value="Single_a-helix_sf"/>
</dbReference>
<name>A0AAD9K3V4_9ANNE</name>